<evidence type="ECO:0000256" key="1">
    <source>
        <dbReference type="SAM" id="MobiDB-lite"/>
    </source>
</evidence>
<reference evidence="2 3" key="1">
    <citation type="journal article" date="2014" name="PLoS Genet.">
        <title>Phylogenetically driven sequencing of extremely halophilic archaea reveals strategies for static and dynamic osmo-response.</title>
        <authorList>
            <person name="Becker E.A."/>
            <person name="Seitzer P.M."/>
            <person name="Tritt A."/>
            <person name="Larsen D."/>
            <person name="Krusor M."/>
            <person name="Yao A.I."/>
            <person name="Wu D."/>
            <person name="Madern D."/>
            <person name="Eisen J.A."/>
            <person name="Darling A.E."/>
            <person name="Facciotti M.T."/>
        </authorList>
    </citation>
    <scope>NUCLEOTIDE SEQUENCE [LARGE SCALE GENOMIC DNA]</scope>
    <source>
        <strain evidence="2 3">JCM 12255</strain>
    </source>
</reference>
<evidence type="ECO:0000313" key="3">
    <source>
        <dbReference type="Proteomes" id="UP000011602"/>
    </source>
</evidence>
<comment type="caution">
    <text evidence="2">The sequence shown here is derived from an EMBL/GenBank/DDBJ whole genome shotgun (WGS) entry which is preliminary data.</text>
</comment>
<dbReference type="Proteomes" id="UP000011602">
    <property type="component" value="Unassembled WGS sequence"/>
</dbReference>
<dbReference type="AlphaFoldDB" id="L9WNF9"/>
<dbReference type="InterPro" id="IPR058276">
    <property type="entry name" value="DUF7970"/>
</dbReference>
<dbReference type="eggNOG" id="arCOG09340">
    <property type="taxonomic scope" value="Archaea"/>
</dbReference>
<evidence type="ECO:0000313" key="2">
    <source>
        <dbReference type="EMBL" id="ELY51000.1"/>
    </source>
</evidence>
<dbReference type="Pfam" id="PF25925">
    <property type="entry name" value="DUF7970"/>
    <property type="match status" value="1"/>
</dbReference>
<sequence length="178" mass="19401">MSNPFDDLKEDGLEEDPEATESADDDGEAEPELEPTPVDADENASDAEPEPTTAPGPDSDLEPETAGSPSDSDSSSIDEEPDARPDERDVASGESDPAESGPAFEYSDVQQKPFYAREETVNQFENAIRTTIVPNLAEASVLDEETREIHDAVLRLANEEPERIAELVLEERRQSGKQ</sequence>
<protein>
    <submittedName>
        <fullName evidence="2">Uncharacterized protein</fullName>
    </submittedName>
</protein>
<keyword evidence="3" id="KW-1185">Reference proteome</keyword>
<accession>L9WNF9</accession>
<dbReference type="RefSeq" id="WP_007260956.1">
    <property type="nucleotide sequence ID" value="NZ_AOHZ01000084.1"/>
</dbReference>
<dbReference type="EMBL" id="AOHZ01000084">
    <property type="protein sequence ID" value="ELY51000.1"/>
    <property type="molecule type" value="Genomic_DNA"/>
</dbReference>
<gene>
    <name evidence="2" type="ORF">C493_18491</name>
</gene>
<dbReference type="OrthoDB" id="300423at2157"/>
<dbReference type="PATRIC" id="fig|1227499.3.peg.3810"/>
<feature type="compositionally biased region" description="Acidic residues" evidence="1">
    <location>
        <begin position="12"/>
        <end position="49"/>
    </location>
</feature>
<feature type="compositionally biased region" description="Basic and acidic residues" evidence="1">
    <location>
        <begin position="1"/>
        <end position="11"/>
    </location>
</feature>
<feature type="compositionally biased region" description="Basic and acidic residues" evidence="1">
    <location>
        <begin position="82"/>
        <end position="91"/>
    </location>
</feature>
<organism evidence="2 3">
    <name type="scientific">Natronolimnohabitans innermongolicus JCM 12255</name>
    <dbReference type="NCBI Taxonomy" id="1227499"/>
    <lineage>
        <taxon>Archaea</taxon>
        <taxon>Methanobacteriati</taxon>
        <taxon>Methanobacteriota</taxon>
        <taxon>Stenosarchaea group</taxon>
        <taxon>Halobacteria</taxon>
        <taxon>Halobacteriales</taxon>
        <taxon>Natrialbaceae</taxon>
        <taxon>Natronolimnohabitans</taxon>
    </lineage>
</organism>
<name>L9WNF9_9EURY</name>
<feature type="region of interest" description="Disordered" evidence="1">
    <location>
        <begin position="1"/>
        <end position="111"/>
    </location>
</feature>
<proteinExistence type="predicted"/>